<dbReference type="GeneID" id="30155844"/>
<evidence type="ECO:0000256" key="1">
    <source>
        <dbReference type="SAM" id="MobiDB-lite"/>
    </source>
</evidence>
<protein>
    <submittedName>
        <fullName evidence="2">Uncharacterized protein</fullName>
    </submittedName>
</protein>
<proteinExistence type="predicted"/>
<evidence type="ECO:0000313" key="2">
    <source>
        <dbReference type="EMBL" id="ODN79030.1"/>
    </source>
</evidence>
<dbReference type="EMBL" id="AWGJ01000006">
    <property type="protein sequence ID" value="ODN79030.1"/>
    <property type="molecule type" value="Genomic_DNA"/>
</dbReference>
<dbReference type="Proteomes" id="UP000094065">
    <property type="component" value="Unassembled WGS sequence"/>
</dbReference>
<evidence type="ECO:0000313" key="3">
    <source>
        <dbReference type="Proteomes" id="UP000094065"/>
    </source>
</evidence>
<feature type="region of interest" description="Disordered" evidence="1">
    <location>
        <begin position="313"/>
        <end position="336"/>
    </location>
</feature>
<comment type="caution">
    <text evidence="2">The sequence shown here is derived from an EMBL/GenBank/DDBJ whole genome shotgun (WGS) entry which is preliminary data.</text>
</comment>
<sequence>MAGECAPRTATAILSLSTYVGSRQLDPLRSWTTRESDRLRSKKPLAQTPIASRFLLPSKYTLSSTLSRKNCELSWNDKSYQASSFFDLERSSSDHALFLPIMEAGLSSISVHVQSWGALQRDLNLDTHPPACPPSPVTAPSSPGRLNTNPRTEWSSLCSVHSSFITAPPPSHPPLPTFLYDEVFLISDYHKIDGLGLPPRPGYSAFSYEVYTGLRPKNEKTYTVKDALRDSPRFRNMHEKWSFLRDCLASGLGERTKVEPWASDAEKNEVEMEAAKFARLQRPVSGEETGEEVSRSSVLHNLQQALWEKERAFGREASTTTQLKPTRSRPKVEESDQALKVYANDLTRGFGSATR</sequence>
<accession>A0A1E3HRP5</accession>
<name>A0A1E3HRP5_9TREE</name>
<feature type="region of interest" description="Disordered" evidence="1">
    <location>
        <begin position="127"/>
        <end position="146"/>
    </location>
</feature>
<dbReference type="OrthoDB" id="3037404at2759"/>
<dbReference type="RefSeq" id="XP_018994076.1">
    <property type="nucleotide sequence ID" value="XM_019138639.1"/>
</dbReference>
<gene>
    <name evidence="2" type="ORF">L202_04535</name>
</gene>
<dbReference type="AlphaFoldDB" id="A0A1E3HRP5"/>
<organism evidence="2 3">
    <name type="scientific">Cryptococcus amylolentus CBS 6039</name>
    <dbReference type="NCBI Taxonomy" id="1295533"/>
    <lineage>
        <taxon>Eukaryota</taxon>
        <taxon>Fungi</taxon>
        <taxon>Dikarya</taxon>
        <taxon>Basidiomycota</taxon>
        <taxon>Agaricomycotina</taxon>
        <taxon>Tremellomycetes</taxon>
        <taxon>Tremellales</taxon>
        <taxon>Cryptococcaceae</taxon>
        <taxon>Cryptococcus</taxon>
    </lineage>
</organism>
<reference evidence="2 3" key="1">
    <citation type="submission" date="2016-06" db="EMBL/GenBank/DDBJ databases">
        <title>Evolution of pathogenesis and genome organization in the Tremellales.</title>
        <authorList>
            <person name="Cuomo C."/>
            <person name="Litvintseva A."/>
            <person name="Heitman J."/>
            <person name="Chen Y."/>
            <person name="Sun S."/>
            <person name="Springer D."/>
            <person name="Dromer F."/>
            <person name="Young S."/>
            <person name="Zeng Q."/>
            <person name="Chapman S."/>
            <person name="Gujja S."/>
            <person name="Saif S."/>
            <person name="Birren B."/>
        </authorList>
    </citation>
    <scope>NUCLEOTIDE SEQUENCE [LARGE SCALE GENOMIC DNA]</scope>
    <source>
        <strain evidence="2 3">CBS 6039</strain>
    </source>
</reference>
<keyword evidence="3" id="KW-1185">Reference proteome</keyword>